<dbReference type="InParanoid" id="A0A151Z4V4"/>
<name>A0A151Z4V4_TIELA</name>
<gene>
    <name evidence="1" type="ORF">DLAC_10206</name>
</gene>
<dbReference type="OrthoDB" id="15981at2759"/>
<dbReference type="STRING" id="361077.A0A151Z4V4"/>
<keyword evidence="2" id="KW-1185">Reference proteome</keyword>
<protein>
    <recommendedName>
        <fullName evidence="3">NGG1p interacting factor NIF3</fullName>
    </recommendedName>
</protein>
<dbReference type="InterPro" id="IPR036069">
    <property type="entry name" value="DUF34/NIF3_sf"/>
</dbReference>
<reference evidence="1 2" key="1">
    <citation type="submission" date="2015-12" db="EMBL/GenBank/DDBJ databases">
        <title>Dictyostelia acquired genes for synthesis and detection of signals that induce cell-type specialization by lateral gene transfer from prokaryotes.</title>
        <authorList>
            <person name="Gloeckner G."/>
            <person name="Schaap P."/>
        </authorList>
    </citation>
    <scope>NUCLEOTIDE SEQUENCE [LARGE SCALE GENOMIC DNA]</scope>
    <source>
        <strain evidence="1 2">TK</strain>
    </source>
</reference>
<dbReference type="PANTHER" id="PTHR41774">
    <property type="match status" value="1"/>
</dbReference>
<comment type="caution">
    <text evidence="1">The sequence shown here is derived from an EMBL/GenBank/DDBJ whole genome shotgun (WGS) entry which is preliminary data.</text>
</comment>
<proteinExistence type="predicted"/>
<evidence type="ECO:0008006" key="3">
    <source>
        <dbReference type="Google" id="ProtNLM"/>
    </source>
</evidence>
<dbReference type="FunFam" id="3.30.70.120:FF:000006">
    <property type="entry name" value="GTP cyclohydrolase 1 type 2 homolog"/>
    <property type="match status" value="1"/>
</dbReference>
<evidence type="ECO:0000313" key="1">
    <source>
        <dbReference type="EMBL" id="KYQ88990.1"/>
    </source>
</evidence>
<accession>A0A151Z4V4</accession>
<evidence type="ECO:0000313" key="2">
    <source>
        <dbReference type="Proteomes" id="UP000076078"/>
    </source>
</evidence>
<dbReference type="SUPFAM" id="SSF102705">
    <property type="entry name" value="NIF3 (NGG1p interacting factor 3)-like"/>
    <property type="match status" value="1"/>
</dbReference>
<dbReference type="PANTHER" id="PTHR41774:SF1">
    <property type="entry name" value="NGG1P INTERACTING FACTOR NIF3"/>
    <property type="match status" value="1"/>
</dbReference>
<sequence>MYKLCFFVPKTHVENVKNAIFQAGGGVLGNYDRCCWQTLGIGQFRALKGSNPFIGDIGTTETVEEYKVEMVVETQSIKHVISALKQSHPYETPAFEYWRINEPLI</sequence>
<dbReference type="OMA" id="YDHCAWQ"/>
<dbReference type="EMBL" id="LODT01000042">
    <property type="protein sequence ID" value="KYQ88990.1"/>
    <property type="molecule type" value="Genomic_DNA"/>
</dbReference>
<dbReference type="Proteomes" id="UP000076078">
    <property type="component" value="Unassembled WGS sequence"/>
</dbReference>
<dbReference type="Gene3D" id="3.30.70.120">
    <property type="match status" value="1"/>
</dbReference>
<dbReference type="AlphaFoldDB" id="A0A151Z4V4"/>
<organism evidence="1 2">
    <name type="scientific">Tieghemostelium lacteum</name>
    <name type="common">Slime mold</name>
    <name type="synonym">Dictyostelium lacteum</name>
    <dbReference type="NCBI Taxonomy" id="361077"/>
    <lineage>
        <taxon>Eukaryota</taxon>
        <taxon>Amoebozoa</taxon>
        <taxon>Evosea</taxon>
        <taxon>Eumycetozoa</taxon>
        <taxon>Dictyostelia</taxon>
        <taxon>Dictyosteliales</taxon>
        <taxon>Raperosteliaceae</taxon>
        <taxon>Tieghemostelium</taxon>
    </lineage>
</organism>
<dbReference type="InterPro" id="IPR015867">
    <property type="entry name" value="N-reg_PII/ATP_PRibTrfase_C"/>
</dbReference>